<protein>
    <submittedName>
        <fullName evidence="2">Uncharacterized protein</fullName>
    </submittedName>
</protein>
<gene>
    <name evidence="2" type="ORF">BGE01nite_19220</name>
</gene>
<feature type="compositionally biased region" description="Basic and acidic residues" evidence="1">
    <location>
        <begin position="71"/>
        <end position="94"/>
    </location>
</feature>
<evidence type="ECO:0000313" key="3">
    <source>
        <dbReference type="Proteomes" id="UP000321577"/>
    </source>
</evidence>
<name>A0A512M8E0_9BACT</name>
<dbReference type="EMBL" id="BKAG01000011">
    <property type="protein sequence ID" value="GEP42631.1"/>
    <property type="molecule type" value="Genomic_DNA"/>
</dbReference>
<organism evidence="2 3">
    <name type="scientific">Brevifollis gellanilyticus</name>
    <dbReference type="NCBI Taxonomy" id="748831"/>
    <lineage>
        <taxon>Bacteria</taxon>
        <taxon>Pseudomonadati</taxon>
        <taxon>Verrucomicrobiota</taxon>
        <taxon>Verrucomicrobiia</taxon>
        <taxon>Verrucomicrobiales</taxon>
        <taxon>Verrucomicrobiaceae</taxon>
    </lineage>
</organism>
<evidence type="ECO:0000313" key="2">
    <source>
        <dbReference type="EMBL" id="GEP42631.1"/>
    </source>
</evidence>
<comment type="caution">
    <text evidence="2">The sequence shown here is derived from an EMBL/GenBank/DDBJ whole genome shotgun (WGS) entry which is preliminary data.</text>
</comment>
<dbReference type="AlphaFoldDB" id="A0A512M8E0"/>
<accession>A0A512M8E0</accession>
<feature type="compositionally biased region" description="Basic and acidic residues" evidence="1">
    <location>
        <begin position="1"/>
        <end position="51"/>
    </location>
</feature>
<feature type="region of interest" description="Disordered" evidence="1">
    <location>
        <begin position="1"/>
        <end position="126"/>
    </location>
</feature>
<reference evidence="2 3" key="1">
    <citation type="submission" date="2019-07" db="EMBL/GenBank/DDBJ databases">
        <title>Whole genome shotgun sequence of Brevifollis gellanilyticus NBRC 108608.</title>
        <authorList>
            <person name="Hosoyama A."/>
            <person name="Uohara A."/>
            <person name="Ohji S."/>
            <person name="Ichikawa N."/>
        </authorList>
    </citation>
    <scope>NUCLEOTIDE SEQUENCE [LARGE SCALE GENOMIC DNA]</scope>
    <source>
        <strain evidence="2 3">NBRC 108608</strain>
    </source>
</reference>
<keyword evidence="3" id="KW-1185">Reference proteome</keyword>
<sequence>MGRQDHRPSGHLRDYQQKESDLRNDGAGEIHPLPELEESKKASEERARKLEPTPASSDQNQDFARLARPAENPKVRKLEAETETHPPEKEENLGKRLARASPDQPLIPTGGKPAVPGWMEQASTWE</sequence>
<evidence type="ECO:0000256" key="1">
    <source>
        <dbReference type="SAM" id="MobiDB-lite"/>
    </source>
</evidence>
<proteinExistence type="predicted"/>
<dbReference type="Proteomes" id="UP000321577">
    <property type="component" value="Unassembled WGS sequence"/>
</dbReference>